<accession>A0ABU1YF80</accession>
<dbReference type="Proteomes" id="UP001180453">
    <property type="component" value="Unassembled WGS sequence"/>
</dbReference>
<dbReference type="RefSeq" id="WP_310259381.1">
    <property type="nucleotide sequence ID" value="NZ_JAVDXU010000001.1"/>
</dbReference>
<reference evidence="2 3" key="1">
    <citation type="submission" date="2023-07" db="EMBL/GenBank/DDBJ databases">
        <title>Sorghum-associated microbial communities from plants grown in Nebraska, USA.</title>
        <authorList>
            <person name="Schachtman D."/>
        </authorList>
    </citation>
    <scope>NUCLEOTIDE SEQUENCE [LARGE SCALE GENOMIC DNA]</scope>
    <source>
        <strain evidence="2 3">BE314</strain>
    </source>
</reference>
<evidence type="ECO:0000259" key="1">
    <source>
        <dbReference type="Pfam" id="PF20668"/>
    </source>
</evidence>
<sequence length="338" mass="37123">MTSPPTIALLYPGDRAARDRSDPAESRFAALFDAFNAAGVSAEPAVYNDDFADEVAAQLRRVDGVLVWCNPIEAGRRRDRLDALLREVAQAGVYVSAHPDTILKLGTKDVLVDVRDLPFGSDAVRVDSWARLAGELPQRLQRGPRVLKQHRGQSGNGVWRVEASGPALLKVRHAQRGSEEELLSLQELQQRLAPYFEPENGGHMVDQAWQPRLVDGMVRAYLVGDRVAGFGHQAINALHPAKDGEPPPATSPRLYHPADLSQFQVLRQQLESGWIDLLRERVGLDRDQLPMLWDCDFMFGEQAGSHVLCEINVSSVSPFPPSAIGPLVAAVRARLSAA</sequence>
<gene>
    <name evidence="2" type="ORF">J2X20_000142</name>
</gene>
<evidence type="ECO:0000313" key="3">
    <source>
        <dbReference type="Proteomes" id="UP001180453"/>
    </source>
</evidence>
<feature type="domain" description="DUF6815" evidence="1">
    <location>
        <begin position="215"/>
        <end position="316"/>
    </location>
</feature>
<evidence type="ECO:0000313" key="2">
    <source>
        <dbReference type="EMBL" id="MDR7267513.1"/>
    </source>
</evidence>
<keyword evidence="3" id="KW-1185">Reference proteome</keyword>
<dbReference type="Pfam" id="PF20668">
    <property type="entry name" value="DUF6815"/>
    <property type="match status" value="1"/>
</dbReference>
<dbReference type="InterPro" id="IPR049212">
    <property type="entry name" value="DUF6815"/>
</dbReference>
<protein>
    <recommendedName>
        <fullName evidence="1">DUF6815 domain-containing protein</fullName>
    </recommendedName>
</protein>
<proteinExistence type="predicted"/>
<dbReference type="EMBL" id="JAVDXU010000001">
    <property type="protein sequence ID" value="MDR7267513.1"/>
    <property type="molecule type" value="Genomic_DNA"/>
</dbReference>
<comment type="caution">
    <text evidence="2">The sequence shown here is derived from an EMBL/GenBank/DDBJ whole genome shotgun (WGS) entry which is preliminary data.</text>
</comment>
<name>A0ABU1YF80_ROSSA</name>
<organism evidence="2 3">
    <name type="scientific">Roseateles saccharophilus</name>
    <name type="common">Pseudomonas saccharophila</name>
    <dbReference type="NCBI Taxonomy" id="304"/>
    <lineage>
        <taxon>Bacteria</taxon>
        <taxon>Pseudomonadati</taxon>
        <taxon>Pseudomonadota</taxon>
        <taxon>Betaproteobacteria</taxon>
        <taxon>Burkholderiales</taxon>
        <taxon>Sphaerotilaceae</taxon>
        <taxon>Roseateles</taxon>
    </lineage>
</organism>
<dbReference type="NCBIfam" id="NF033816">
    <property type="entry name" value="Cj0069_fam"/>
    <property type="match status" value="1"/>
</dbReference>